<proteinExistence type="predicted"/>
<sequence length="66" mass="7903">MSAYQKSLPWFRRPARSLIAAPAARLLAGHKRERRIPHDPREIERFRVELELKRASLDLTYRFKVM</sequence>
<evidence type="ECO:0000313" key="1">
    <source>
        <dbReference type="EMBL" id="MBK1864889.1"/>
    </source>
</evidence>
<comment type="caution">
    <text evidence="1">The sequence shown here is derived from an EMBL/GenBank/DDBJ whole genome shotgun (WGS) entry which is preliminary data.</text>
</comment>
<dbReference type="EMBL" id="JAENHL010000003">
    <property type="protein sequence ID" value="MBK1864889.1"/>
    <property type="molecule type" value="Genomic_DNA"/>
</dbReference>
<protein>
    <submittedName>
        <fullName evidence="1">Uncharacterized protein</fullName>
    </submittedName>
</protein>
<organism evidence="1 2">
    <name type="scientific">Taklimakanibacter albus</name>
    <dbReference type="NCBI Taxonomy" id="2800327"/>
    <lineage>
        <taxon>Bacteria</taxon>
        <taxon>Pseudomonadati</taxon>
        <taxon>Pseudomonadota</taxon>
        <taxon>Alphaproteobacteria</taxon>
        <taxon>Hyphomicrobiales</taxon>
        <taxon>Aestuariivirgaceae</taxon>
        <taxon>Taklimakanibacter</taxon>
    </lineage>
</organism>
<accession>A0ACC5QX05</accession>
<evidence type="ECO:0000313" key="2">
    <source>
        <dbReference type="Proteomes" id="UP000616151"/>
    </source>
</evidence>
<dbReference type="Proteomes" id="UP000616151">
    <property type="component" value="Unassembled WGS sequence"/>
</dbReference>
<keyword evidence="2" id="KW-1185">Reference proteome</keyword>
<name>A0ACC5QX05_9HYPH</name>
<gene>
    <name evidence="1" type="ORF">JHL16_00860</name>
</gene>
<reference evidence="1" key="1">
    <citation type="submission" date="2021-01" db="EMBL/GenBank/DDBJ databases">
        <authorList>
            <person name="Sun Q."/>
        </authorList>
    </citation>
    <scope>NUCLEOTIDE SEQUENCE</scope>
    <source>
        <strain evidence="1">YIM B02566</strain>
    </source>
</reference>